<dbReference type="RefSeq" id="WP_274923077.1">
    <property type="nucleotide sequence ID" value="NZ_BMWJ01000025.1"/>
</dbReference>
<proteinExistence type="predicted"/>
<evidence type="ECO:0000313" key="4">
    <source>
        <dbReference type="EMBL" id="MBP2360702.1"/>
    </source>
</evidence>
<dbReference type="Pfam" id="PF13560">
    <property type="entry name" value="HTH_31"/>
    <property type="match status" value="1"/>
</dbReference>
<organism evidence="4 5">
    <name type="scientific">Streptomyces clavifer</name>
    <dbReference type="NCBI Taxonomy" id="68188"/>
    <lineage>
        <taxon>Bacteria</taxon>
        <taxon>Bacillati</taxon>
        <taxon>Actinomycetota</taxon>
        <taxon>Actinomycetes</taxon>
        <taxon>Kitasatosporales</taxon>
        <taxon>Streptomycetaceae</taxon>
        <taxon>Streptomyces</taxon>
    </lineage>
</organism>
<feature type="transmembrane region" description="Helical" evidence="2">
    <location>
        <begin position="173"/>
        <end position="195"/>
    </location>
</feature>
<dbReference type="SUPFAM" id="SSF47413">
    <property type="entry name" value="lambda repressor-like DNA-binding domains"/>
    <property type="match status" value="1"/>
</dbReference>
<keyword evidence="2" id="KW-0812">Transmembrane</keyword>
<sequence>MGTEIQDFAAELSGLKERSGLSYGALARKLHMSTSTVHRYCNGDAVPQDYAPVERFARVCRASGDELVGLHRKWILADEAKRRGARKSESAAVAVEPGDRPSGSAAPGPGPEAEPEVEAETEAEPLVGSDSASAAGIGAGDVTPPGEQRPAAGGSVADRPVTAPRRPSRRVRVLLAAVAVVALTVPAALVFRGLAEDDGAGGGRTDVATGAAPVVPSASASSSTRGPSATPSRSASPSAGGSATATPSPPAAAPARQGGAEDDKGVPVSAVISSYNWEAPCGQHYLLGREPGTVPPPPTDPQGSRGWAKALGGVDGGDMMLELTLQGASSQAVVLKGLHVRVVSREPALAWAAYSMGEGCGSGITPQSFDIDLDDGQPHTQPVAGADGGVVVPAKDFPYRVSSTDVEVFNLDAHVEGHDVTWYLELEWSSGDRSGTLRIDDNGKPFRTSSITGRPEYLYWVDRAEWVEAEY</sequence>
<feature type="compositionally biased region" description="Acidic residues" evidence="1">
    <location>
        <begin position="113"/>
        <end position="123"/>
    </location>
</feature>
<accession>A0ABS4V9X1</accession>
<feature type="region of interest" description="Disordered" evidence="1">
    <location>
        <begin position="199"/>
        <end position="265"/>
    </location>
</feature>
<name>A0ABS4V9X1_9ACTN</name>
<dbReference type="SMART" id="SM00530">
    <property type="entry name" value="HTH_XRE"/>
    <property type="match status" value="1"/>
</dbReference>
<keyword evidence="5" id="KW-1185">Reference proteome</keyword>
<reference evidence="4 5" key="1">
    <citation type="submission" date="2021-03" db="EMBL/GenBank/DDBJ databases">
        <title>Sequencing the genomes of 1000 actinobacteria strains.</title>
        <authorList>
            <person name="Klenk H.-P."/>
        </authorList>
    </citation>
    <scope>NUCLEOTIDE SEQUENCE [LARGE SCALE GENOMIC DNA]</scope>
    <source>
        <strain evidence="4 5">DSM 40843</strain>
    </source>
</reference>
<dbReference type="InterPro" id="IPR010982">
    <property type="entry name" value="Lambda_DNA-bd_dom_sf"/>
</dbReference>
<evidence type="ECO:0000313" key="5">
    <source>
        <dbReference type="Proteomes" id="UP001519311"/>
    </source>
</evidence>
<feature type="compositionally biased region" description="Low complexity" evidence="1">
    <location>
        <begin position="124"/>
        <end position="136"/>
    </location>
</feature>
<dbReference type="Gene3D" id="1.10.260.40">
    <property type="entry name" value="lambda repressor-like DNA-binding domains"/>
    <property type="match status" value="1"/>
</dbReference>
<evidence type="ECO:0000256" key="2">
    <source>
        <dbReference type="SAM" id="Phobius"/>
    </source>
</evidence>
<comment type="caution">
    <text evidence="4">The sequence shown here is derived from an EMBL/GenBank/DDBJ whole genome shotgun (WGS) entry which is preliminary data.</text>
</comment>
<keyword evidence="2" id="KW-0472">Membrane</keyword>
<protein>
    <submittedName>
        <fullName evidence="4">Transcriptional regulator with XRE-family HTH domain</fullName>
    </submittedName>
</protein>
<feature type="region of interest" description="Disordered" evidence="1">
    <location>
        <begin position="86"/>
        <end position="166"/>
    </location>
</feature>
<evidence type="ECO:0000259" key="3">
    <source>
        <dbReference type="SMART" id="SM00530"/>
    </source>
</evidence>
<dbReference type="InterPro" id="IPR001387">
    <property type="entry name" value="Cro/C1-type_HTH"/>
</dbReference>
<dbReference type="EMBL" id="JAGINS010000001">
    <property type="protein sequence ID" value="MBP2360702.1"/>
    <property type="molecule type" value="Genomic_DNA"/>
</dbReference>
<gene>
    <name evidence="4" type="ORF">JOF59_003102</name>
</gene>
<feature type="compositionally biased region" description="Low complexity" evidence="1">
    <location>
        <begin position="207"/>
        <end position="246"/>
    </location>
</feature>
<keyword evidence="2" id="KW-1133">Transmembrane helix</keyword>
<dbReference type="CDD" id="cd00093">
    <property type="entry name" value="HTH_XRE"/>
    <property type="match status" value="1"/>
</dbReference>
<feature type="domain" description="HTH cro/C1-type" evidence="3">
    <location>
        <begin position="11"/>
        <end position="67"/>
    </location>
</feature>
<evidence type="ECO:0000256" key="1">
    <source>
        <dbReference type="SAM" id="MobiDB-lite"/>
    </source>
</evidence>
<dbReference type="Proteomes" id="UP001519311">
    <property type="component" value="Unassembled WGS sequence"/>
</dbReference>